<keyword evidence="2" id="KW-0676">Redox-active center</keyword>
<dbReference type="RefSeq" id="WP_224190481.1">
    <property type="nucleotide sequence ID" value="NZ_JAIRAU010000001.1"/>
</dbReference>
<evidence type="ECO:0000259" key="3">
    <source>
        <dbReference type="PROSITE" id="PS51352"/>
    </source>
</evidence>
<dbReference type="PIRSF" id="PIRSF000239">
    <property type="entry name" value="AHPC"/>
    <property type="match status" value="1"/>
</dbReference>
<protein>
    <submittedName>
        <fullName evidence="4">Redoxin domain-containing protein</fullName>
    </submittedName>
</protein>
<gene>
    <name evidence="4" type="ORF">K7C98_05555</name>
</gene>
<organism evidence="4 5">
    <name type="scientific">Nannocystis pusilla</name>
    <dbReference type="NCBI Taxonomy" id="889268"/>
    <lineage>
        <taxon>Bacteria</taxon>
        <taxon>Pseudomonadati</taxon>
        <taxon>Myxococcota</taxon>
        <taxon>Polyangia</taxon>
        <taxon>Nannocystales</taxon>
        <taxon>Nannocystaceae</taxon>
        <taxon>Nannocystis</taxon>
    </lineage>
</organism>
<comment type="caution">
    <text evidence="4">The sequence shown here is derived from an EMBL/GenBank/DDBJ whole genome shotgun (WGS) entry which is preliminary data.</text>
</comment>
<proteinExistence type="predicted"/>
<evidence type="ECO:0000256" key="2">
    <source>
        <dbReference type="ARBA" id="ARBA00023284"/>
    </source>
</evidence>
<dbReference type="Pfam" id="PF00578">
    <property type="entry name" value="AhpC-TSA"/>
    <property type="match status" value="1"/>
</dbReference>
<reference evidence="4" key="1">
    <citation type="submission" date="2021-08" db="EMBL/GenBank/DDBJ databases">
        <authorList>
            <person name="Stevens D.C."/>
        </authorList>
    </citation>
    <scope>NUCLEOTIDE SEQUENCE</scope>
    <source>
        <strain evidence="4">DSM 53165</strain>
    </source>
</reference>
<evidence type="ECO:0000313" key="4">
    <source>
        <dbReference type="EMBL" id="MBZ5708713.1"/>
    </source>
</evidence>
<evidence type="ECO:0000256" key="1">
    <source>
        <dbReference type="ARBA" id="ARBA00023002"/>
    </source>
</evidence>
<dbReference type="Gene3D" id="3.40.30.10">
    <property type="entry name" value="Glutaredoxin"/>
    <property type="match status" value="1"/>
</dbReference>
<name>A0ABS7TKF7_9BACT</name>
<keyword evidence="5" id="KW-1185">Reference proteome</keyword>
<accession>A0ABS7TKF7</accession>
<dbReference type="InterPro" id="IPR000866">
    <property type="entry name" value="AhpC/TSA"/>
</dbReference>
<keyword evidence="1" id="KW-0560">Oxidoreductase</keyword>
<dbReference type="InterPro" id="IPR013766">
    <property type="entry name" value="Thioredoxin_domain"/>
</dbReference>
<dbReference type="InterPro" id="IPR024706">
    <property type="entry name" value="Peroxiredoxin_AhpC-typ"/>
</dbReference>
<evidence type="ECO:0000313" key="5">
    <source>
        <dbReference type="Proteomes" id="UP001139031"/>
    </source>
</evidence>
<dbReference type="EMBL" id="JAIRAU010000001">
    <property type="protein sequence ID" value="MBZ5708713.1"/>
    <property type="molecule type" value="Genomic_DNA"/>
</dbReference>
<dbReference type="PROSITE" id="PS51352">
    <property type="entry name" value="THIOREDOXIN_2"/>
    <property type="match status" value="1"/>
</dbReference>
<dbReference type="InterPro" id="IPR036249">
    <property type="entry name" value="Thioredoxin-like_sf"/>
</dbReference>
<dbReference type="PANTHER" id="PTHR43110">
    <property type="entry name" value="THIOL PEROXIDASE"/>
    <property type="match status" value="1"/>
</dbReference>
<sequence length="172" mass="18439">MPAPSILQPGAKAPDFALKVTPDQKLALADFRGKPVVLAFYPADWSPVCSDQMSVYSEIIDEFRDHGAQLLGVSCDGVWCHLAFARERKLNFPLLSDFEPKGQVARSYGCYEAAEGISGRALFVVDAAGTITWSYLAPIGVNPGADGILSALEALRCEASAPRSQPQQGARP</sequence>
<feature type="domain" description="Thioredoxin" evidence="3">
    <location>
        <begin position="7"/>
        <end position="157"/>
    </location>
</feature>
<dbReference type="Proteomes" id="UP001139031">
    <property type="component" value="Unassembled WGS sequence"/>
</dbReference>
<dbReference type="SUPFAM" id="SSF52833">
    <property type="entry name" value="Thioredoxin-like"/>
    <property type="match status" value="1"/>
</dbReference>
<dbReference type="InterPro" id="IPR050455">
    <property type="entry name" value="Tpx_Peroxidase_subfamily"/>
</dbReference>
<dbReference type="PANTHER" id="PTHR43110:SF1">
    <property type="entry name" value="THIOL PEROXIDASE"/>
    <property type="match status" value="1"/>
</dbReference>